<evidence type="ECO:0000256" key="3">
    <source>
        <dbReference type="SAM" id="SignalP"/>
    </source>
</evidence>
<accession>A0A1S3GKM2</accession>
<evidence type="ECO:0000313" key="5">
    <source>
        <dbReference type="Proteomes" id="UP000081671"/>
    </source>
</evidence>
<dbReference type="PROSITE" id="PS50835">
    <property type="entry name" value="IG_LIKE"/>
    <property type="match status" value="2"/>
</dbReference>
<feature type="domain" description="Ig-like" evidence="4">
    <location>
        <begin position="221"/>
        <end position="323"/>
    </location>
</feature>
<comment type="subunit">
    <text evidence="1">Forms a complex composed of PDGFRL, TNK2 and GRB2.</text>
</comment>
<evidence type="ECO:0000256" key="2">
    <source>
        <dbReference type="ARBA" id="ARBA00019671"/>
    </source>
</evidence>
<dbReference type="GeneID" id="105998929"/>
<dbReference type="SUPFAM" id="SSF48726">
    <property type="entry name" value="Immunoglobulin"/>
    <property type="match status" value="3"/>
</dbReference>
<feature type="signal peptide" evidence="3">
    <location>
        <begin position="1"/>
        <end position="22"/>
    </location>
</feature>
<reference evidence="6" key="1">
    <citation type="submission" date="2025-08" db="UniProtKB">
        <authorList>
            <consortium name="RefSeq"/>
        </authorList>
    </citation>
    <scope>IDENTIFICATION</scope>
    <source>
        <tissue evidence="6">Kidney</tissue>
    </source>
</reference>
<dbReference type="Pfam" id="PF21339">
    <property type="entry name" value="VEGFR-1-like_Ig-like"/>
    <property type="match status" value="1"/>
</dbReference>
<proteinExistence type="predicted"/>
<dbReference type="InterPro" id="IPR007110">
    <property type="entry name" value="Ig-like_dom"/>
</dbReference>
<organism evidence="5 6">
    <name type="scientific">Dipodomys ordii</name>
    <name type="common">Ord's kangaroo rat</name>
    <dbReference type="NCBI Taxonomy" id="10020"/>
    <lineage>
        <taxon>Eukaryota</taxon>
        <taxon>Metazoa</taxon>
        <taxon>Chordata</taxon>
        <taxon>Craniata</taxon>
        <taxon>Vertebrata</taxon>
        <taxon>Euteleostomi</taxon>
        <taxon>Mammalia</taxon>
        <taxon>Eutheria</taxon>
        <taxon>Euarchontoglires</taxon>
        <taxon>Glires</taxon>
        <taxon>Rodentia</taxon>
        <taxon>Castorimorpha</taxon>
        <taxon>Heteromyidae</taxon>
        <taxon>Dipodomyinae</taxon>
        <taxon>Dipodomys</taxon>
    </lineage>
</organism>
<evidence type="ECO:0000259" key="4">
    <source>
        <dbReference type="PROSITE" id="PS50835"/>
    </source>
</evidence>
<dbReference type="SMART" id="SM00409">
    <property type="entry name" value="IG"/>
    <property type="match status" value="3"/>
</dbReference>
<protein>
    <recommendedName>
        <fullName evidence="2">Platelet-derived growth factor receptor-like protein</fullName>
    </recommendedName>
</protein>
<dbReference type="InterPro" id="IPR042495">
    <property type="entry name" value="PDGFRL"/>
</dbReference>
<gene>
    <name evidence="6" type="primary">LOC105998929</name>
</gene>
<dbReference type="PANTHER" id="PTHR15360:SF2">
    <property type="entry name" value="PLATELET-DERIVED GROWTH FACTOR RECEPTOR-LIKE PROTEIN"/>
    <property type="match status" value="1"/>
</dbReference>
<sequence length="333" mass="36918">MHPKFSCFLACGLLICISSGKGGFQKVGDCLSVRAGKPLVLRCRGQAVRWRMPKYLEEEAEAEGRLRIKHFGQHSQLLLVNSTGADTGEYSCWARHCQDGQCAEGQEHLAKTFVFFTDPEELFVPTEDYYQVVQLRTHQPALLPCQVTNPLARVTLHREFPPEEIPVDGTDISFDVKKGFTIHRPQASLAGSLFCLASLGGLRQISTKYMLIYVNYPSSSPKPTILASTTSVQLGDNFNVTCTVLGEPEIAMDFSWEYPGQKQGRPPYTSKRVAVVHREGQVQREAESTLYVEEARAGDSGFYTCRATNLQGTGSVTTHVRVTQRPQGSPTPQ</sequence>
<dbReference type="OrthoDB" id="9864753at2759"/>
<dbReference type="SMART" id="SM00408">
    <property type="entry name" value="IGc2"/>
    <property type="match status" value="2"/>
</dbReference>
<dbReference type="AlphaFoldDB" id="A0A1S3GKM2"/>
<dbReference type="RefSeq" id="XP_012889240.1">
    <property type="nucleotide sequence ID" value="XM_013033786.1"/>
</dbReference>
<evidence type="ECO:0000313" key="6">
    <source>
        <dbReference type="RefSeq" id="XP_012889240.1"/>
    </source>
</evidence>
<keyword evidence="5" id="KW-1185">Reference proteome</keyword>
<feature type="chain" id="PRO_5010270016" description="Platelet-derived growth factor receptor-like protein" evidence="3">
    <location>
        <begin position="23"/>
        <end position="333"/>
    </location>
</feature>
<dbReference type="InterPro" id="IPR003598">
    <property type="entry name" value="Ig_sub2"/>
</dbReference>
<dbReference type="Proteomes" id="UP000081671">
    <property type="component" value="Unplaced"/>
</dbReference>
<dbReference type="InParanoid" id="A0A1S3GKM2"/>
<dbReference type="Gene3D" id="2.60.40.10">
    <property type="entry name" value="Immunoglobulins"/>
    <property type="match status" value="3"/>
</dbReference>
<dbReference type="InterPro" id="IPR036179">
    <property type="entry name" value="Ig-like_dom_sf"/>
</dbReference>
<dbReference type="PANTHER" id="PTHR15360">
    <property type="entry name" value="PLATELET-DERIVED GROWTH FACTOR RECEPTOR LIKE"/>
    <property type="match status" value="1"/>
</dbReference>
<dbReference type="Pfam" id="PF13927">
    <property type="entry name" value="Ig_3"/>
    <property type="match status" value="1"/>
</dbReference>
<keyword evidence="3" id="KW-0732">Signal</keyword>
<evidence type="ECO:0000256" key="1">
    <source>
        <dbReference type="ARBA" id="ARBA00011360"/>
    </source>
</evidence>
<feature type="domain" description="Ig-like" evidence="4">
    <location>
        <begin position="1"/>
        <end position="110"/>
    </location>
</feature>
<name>A0A1S3GKM2_DIPOR</name>
<dbReference type="KEGG" id="dord:105998929"/>
<dbReference type="InterPro" id="IPR003599">
    <property type="entry name" value="Ig_sub"/>
</dbReference>
<dbReference type="PIRSF" id="PIRSF000615">
    <property type="entry name" value="TyrPK_CSF1-R"/>
    <property type="match status" value="1"/>
</dbReference>
<dbReference type="InterPro" id="IPR013783">
    <property type="entry name" value="Ig-like_fold"/>
</dbReference>